<sequence length="655" mass="74025">MDQKSWLWKKRSTEKTLVADKASWEKAEIEAISLKQELDKVLQQKATSDERIGHLDAALKECMLQLRFVQKEQDKRVHSAMVKRSDEFEKITIALNEKLADSGKRLAKLDAENTQLSKALSGKEKVIEDLSKYRTQIEADFSALMSRVESTEKENASLKYELRVLEKELHIRNEEREYTRRMADSAQRAKLETSVEPCKYLHFLQEHSLLSASSDVGSEDKASCSESLASHRNMGASDMSLMYDFAEMEKLAVVSLSADNNIPIPEKSGQKFSSNSSSAIRKVIELVEGINIPSQDSDIDKLLSTKNSEKNPTGYVVRVFQWKSDELSATLQRFVRTCNDLLNGKGDFEQFVVEVASNLEWVVNHCFSMQDVSCMKDAIRNRLDWDESGSESEVDSGSADNSVENNTSQRDIIEDLNSEMETVKQFEGKNGNRVEKEKTTKGELENQFMDSNHEQGKSYDNVLYLEHDLENKDNSCERLEETCYDLNKQLKSEEVLDNGSQWEKQLQNDWEITVASEKLAECQETILNLGKQLKALASPSDAALFEKVINTPDADSVITTASTPQKKISHRSSSLLDKMLADDNNNNQLFHASPETEKDIQNANDEKFTNKSKTGAAAAASMDIVVPCKRNRGGSFFKKLFWRRKKGKSGKTLSS</sequence>
<evidence type="ECO:0000256" key="2">
    <source>
        <dbReference type="ARBA" id="ARBA00023054"/>
    </source>
</evidence>
<organism evidence="5 6">
    <name type="scientific">Erythranthe guttata</name>
    <name type="common">Yellow monkey flower</name>
    <name type="synonym">Mimulus guttatus</name>
    <dbReference type="NCBI Taxonomy" id="4155"/>
    <lineage>
        <taxon>Eukaryota</taxon>
        <taxon>Viridiplantae</taxon>
        <taxon>Streptophyta</taxon>
        <taxon>Embryophyta</taxon>
        <taxon>Tracheophyta</taxon>
        <taxon>Spermatophyta</taxon>
        <taxon>Magnoliopsida</taxon>
        <taxon>eudicotyledons</taxon>
        <taxon>Gunneridae</taxon>
        <taxon>Pentapetalae</taxon>
        <taxon>asterids</taxon>
        <taxon>lamiids</taxon>
        <taxon>Lamiales</taxon>
        <taxon>Phrymaceae</taxon>
        <taxon>Erythranthe</taxon>
    </lineage>
</organism>
<evidence type="ECO:0008006" key="7">
    <source>
        <dbReference type="Google" id="ProtNLM"/>
    </source>
</evidence>
<keyword evidence="2 3" id="KW-0175">Coiled coil</keyword>
<dbReference type="Pfam" id="PF05911">
    <property type="entry name" value="FPP"/>
    <property type="match status" value="3"/>
</dbReference>
<feature type="coiled-coil region" evidence="3">
    <location>
        <begin position="469"/>
        <end position="496"/>
    </location>
</feature>
<feature type="compositionally biased region" description="Polar residues" evidence="4">
    <location>
        <begin position="399"/>
        <end position="408"/>
    </location>
</feature>
<dbReference type="eggNOG" id="ENOG502QSY7">
    <property type="taxonomic scope" value="Eukaryota"/>
</dbReference>
<feature type="region of interest" description="Disordered" evidence="4">
    <location>
        <begin position="387"/>
        <end position="408"/>
    </location>
</feature>
<reference evidence="5 6" key="1">
    <citation type="journal article" date="2013" name="Proc. Natl. Acad. Sci. U.S.A.">
        <title>Fine-scale variation in meiotic recombination in Mimulus inferred from population shotgun sequencing.</title>
        <authorList>
            <person name="Hellsten U."/>
            <person name="Wright K.M."/>
            <person name="Jenkins J."/>
            <person name="Shu S."/>
            <person name="Yuan Y."/>
            <person name="Wessler S.R."/>
            <person name="Schmutz J."/>
            <person name="Willis J.H."/>
            <person name="Rokhsar D.S."/>
        </authorList>
    </citation>
    <scope>NUCLEOTIDE SEQUENCE [LARGE SCALE GENOMIC DNA]</scope>
    <source>
        <strain evidence="6">cv. DUN x IM62</strain>
    </source>
</reference>
<name>A0A022RKA6_ERYGU</name>
<dbReference type="PANTHER" id="PTHR31580">
    <property type="entry name" value="FILAMENT-LIKE PLANT PROTEIN 4"/>
    <property type="match status" value="1"/>
</dbReference>
<dbReference type="AlphaFoldDB" id="A0A022RKA6"/>
<protein>
    <recommendedName>
        <fullName evidence="7">Filament-like plant protein 7</fullName>
    </recommendedName>
</protein>
<evidence type="ECO:0000256" key="3">
    <source>
        <dbReference type="SAM" id="Coils"/>
    </source>
</evidence>
<keyword evidence="6" id="KW-1185">Reference proteome</keyword>
<evidence type="ECO:0000256" key="1">
    <source>
        <dbReference type="ARBA" id="ARBA00005921"/>
    </source>
</evidence>
<proteinExistence type="inferred from homology"/>
<evidence type="ECO:0000313" key="5">
    <source>
        <dbReference type="EMBL" id="EYU39325.1"/>
    </source>
</evidence>
<evidence type="ECO:0000256" key="4">
    <source>
        <dbReference type="SAM" id="MobiDB-lite"/>
    </source>
</evidence>
<comment type="similarity">
    <text evidence="1">Belongs to the FPP family.</text>
</comment>
<dbReference type="Proteomes" id="UP000030748">
    <property type="component" value="Unassembled WGS sequence"/>
</dbReference>
<dbReference type="PANTHER" id="PTHR31580:SF22">
    <property type="entry name" value="FILAMENT-LIKE PLANT PROTEIN 7"/>
    <property type="match status" value="1"/>
</dbReference>
<dbReference type="EMBL" id="KI630450">
    <property type="protein sequence ID" value="EYU39325.1"/>
    <property type="molecule type" value="Genomic_DNA"/>
</dbReference>
<dbReference type="STRING" id="4155.A0A022RKA6"/>
<gene>
    <name evidence="5" type="ORF">MIMGU_mgv11b002100mg</name>
</gene>
<evidence type="ECO:0000313" key="6">
    <source>
        <dbReference type="Proteomes" id="UP000030748"/>
    </source>
</evidence>
<dbReference type="InterPro" id="IPR008587">
    <property type="entry name" value="FPP_plant"/>
</dbReference>
<accession>A0A022RKA6</accession>